<gene>
    <name evidence="1" type="ORF">MM415B01510_0015</name>
</gene>
<organism evidence="1">
    <name type="scientific">viral metagenome</name>
    <dbReference type="NCBI Taxonomy" id="1070528"/>
    <lineage>
        <taxon>unclassified sequences</taxon>
        <taxon>metagenomes</taxon>
        <taxon>organismal metagenomes</taxon>
    </lineage>
</organism>
<name>A0A6M3IKH1_9ZZZZ</name>
<accession>A0A6M3IKH1</accession>
<proteinExistence type="predicted"/>
<dbReference type="AlphaFoldDB" id="A0A6M3IKH1"/>
<sequence length="115" mass="13588">MLYNEGLLKGGNQKFPLKIKKMSGLEHEDIVVNNSDELLNILDNAVEKNTDSKKKIKQIIRELGIEDTLSMFDERTLDILKNYLYWIKAPHMAYDNEVWFDSVIILNSIFHQRWF</sequence>
<reference evidence="1" key="1">
    <citation type="submission" date="2020-03" db="EMBL/GenBank/DDBJ databases">
        <title>The deep terrestrial virosphere.</title>
        <authorList>
            <person name="Holmfeldt K."/>
            <person name="Nilsson E."/>
            <person name="Simone D."/>
            <person name="Lopez-Fernandez M."/>
            <person name="Wu X."/>
            <person name="de Brujin I."/>
            <person name="Lundin D."/>
            <person name="Andersson A."/>
            <person name="Bertilsson S."/>
            <person name="Dopson M."/>
        </authorList>
    </citation>
    <scope>NUCLEOTIDE SEQUENCE</scope>
    <source>
        <strain evidence="1">MM415B01510</strain>
    </source>
</reference>
<evidence type="ECO:0000313" key="1">
    <source>
        <dbReference type="EMBL" id="QJA58026.1"/>
    </source>
</evidence>
<dbReference type="EMBL" id="MT141304">
    <property type="protein sequence ID" value="QJA58026.1"/>
    <property type="molecule type" value="Genomic_DNA"/>
</dbReference>
<protein>
    <submittedName>
        <fullName evidence="1">Uncharacterized protein</fullName>
    </submittedName>
</protein>